<dbReference type="InterPro" id="IPR015421">
    <property type="entry name" value="PyrdxlP-dep_Trfase_major"/>
</dbReference>
<dbReference type="InterPro" id="IPR015424">
    <property type="entry name" value="PyrdxlP-dep_Trfase"/>
</dbReference>
<keyword evidence="3" id="KW-0808">Transferase</keyword>
<dbReference type="SUPFAM" id="SSF53383">
    <property type="entry name" value="PLP-dependent transferases"/>
    <property type="match status" value="1"/>
</dbReference>
<dbReference type="Gene3D" id="3.40.640.10">
    <property type="entry name" value="Type I PLP-dependent aspartate aminotransferase-like (Major domain)"/>
    <property type="match status" value="1"/>
</dbReference>
<dbReference type="PANTHER" id="PTHR43586:SF8">
    <property type="entry name" value="CYSTEINE DESULFURASE 1, CHLOROPLASTIC"/>
    <property type="match status" value="1"/>
</dbReference>
<dbReference type="Gene3D" id="3.90.1150.10">
    <property type="entry name" value="Aspartate Aminotransferase, domain 1"/>
    <property type="match status" value="1"/>
</dbReference>
<accession>A0ABU3D8U1</accession>
<reference evidence="3 4" key="1">
    <citation type="submission" date="2023-09" db="EMBL/GenBank/DDBJ databases">
        <authorList>
            <person name="Rey-Velasco X."/>
        </authorList>
    </citation>
    <scope>NUCLEOTIDE SEQUENCE [LARGE SCALE GENOMIC DNA]</scope>
    <source>
        <strain evidence="3 4">F117</strain>
    </source>
</reference>
<dbReference type="Pfam" id="PF00266">
    <property type="entry name" value="Aminotran_5"/>
    <property type="match status" value="1"/>
</dbReference>
<evidence type="ECO:0000259" key="2">
    <source>
        <dbReference type="Pfam" id="PF00266"/>
    </source>
</evidence>
<proteinExistence type="predicted"/>
<sequence>MENLEEYFEVYRSQVIGNGQYYKTSYGDQKLCYADWTASGRLYRPIEQNISEEIGTWLSNVHSETSFTGAIMTRAYERARKVIKAHVHAGKEDVLIPCGTGMTGALARLQRILGLRIPERFRDKIAIKEEERPVVLISHMEHHSNHTSWLETICKVEVIPPDSEGLIDLVALEKLLSLYKGRELYVSVTACSNVTGIQTPYHNIAALTHQYEGKFFVDLACSAPYVEINMHPENPDEKMDAIFFSPHKFLGGPGSCGILIFNKELYKNKIPDEPGGGTVVFTDPWGNHIYKQDIEQREDGGTPGFLQTIKAALAIQLKETMTVKRIQKREEEINKLVFSMLGDIDSCNILAEEQKERLSIFSFYLEDLHYELVVQILSDRFGIQSRGGCSCAGTYGHYLMHINEDDSKRIKMDSEFGCTLNKPGWIRVSFHPTMTNNEVAYICEAIRQIDENGKDWSKDYKRTTDGFHSLLGKEEIDVKQFFILEEG</sequence>
<evidence type="ECO:0000256" key="1">
    <source>
        <dbReference type="ARBA" id="ARBA00022898"/>
    </source>
</evidence>
<keyword evidence="4" id="KW-1185">Reference proteome</keyword>
<dbReference type="PANTHER" id="PTHR43586">
    <property type="entry name" value="CYSTEINE DESULFURASE"/>
    <property type="match status" value="1"/>
</dbReference>
<comment type="caution">
    <text evidence="3">The sequence shown here is derived from an EMBL/GenBank/DDBJ whole genome shotgun (WGS) entry which is preliminary data.</text>
</comment>
<keyword evidence="1" id="KW-0663">Pyridoxal phosphate</keyword>
<dbReference type="EMBL" id="JAVRHK010000013">
    <property type="protein sequence ID" value="MDT0677952.1"/>
    <property type="molecule type" value="Genomic_DNA"/>
</dbReference>
<name>A0ABU3D8U1_9FLAO</name>
<keyword evidence="3" id="KW-0032">Aminotransferase</keyword>
<dbReference type="InterPro" id="IPR000192">
    <property type="entry name" value="Aminotrans_V_dom"/>
</dbReference>
<feature type="domain" description="Aminotransferase class V" evidence="2">
    <location>
        <begin position="33"/>
        <end position="440"/>
    </location>
</feature>
<gene>
    <name evidence="3" type="ORF">RM539_15315</name>
</gene>
<dbReference type="RefSeq" id="WP_311504292.1">
    <property type="nucleotide sequence ID" value="NZ_JAVRHK010000013.1"/>
</dbReference>
<evidence type="ECO:0000313" key="4">
    <source>
        <dbReference type="Proteomes" id="UP001262582"/>
    </source>
</evidence>
<organism evidence="3 4">
    <name type="scientific">Autumnicola musiva</name>
    <dbReference type="NCBI Taxonomy" id="3075589"/>
    <lineage>
        <taxon>Bacteria</taxon>
        <taxon>Pseudomonadati</taxon>
        <taxon>Bacteroidota</taxon>
        <taxon>Flavobacteriia</taxon>
        <taxon>Flavobacteriales</taxon>
        <taxon>Flavobacteriaceae</taxon>
        <taxon>Autumnicola</taxon>
    </lineage>
</organism>
<dbReference type="InterPro" id="IPR015422">
    <property type="entry name" value="PyrdxlP-dep_Trfase_small"/>
</dbReference>
<dbReference type="GO" id="GO:0008483">
    <property type="term" value="F:transaminase activity"/>
    <property type="evidence" value="ECO:0007669"/>
    <property type="project" value="UniProtKB-KW"/>
</dbReference>
<protein>
    <submittedName>
        <fullName evidence="3">Aminotransferase class V-fold PLP-dependent enzyme</fullName>
    </submittedName>
</protein>
<evidence type="ECO:0000313" key="3">
    <source>
        <dbReference type="EMBL" id="MDT0677952.1"/>
    </source>
</evidence>
<dbReference type="Proteomes" id="UP001262582">
    <property type="component" value="Unassembled WGS sequence"/>
</dbReference>